<evidence type="ECO:0000256" key="2">
    <source>
        <dbReference type="ARBA" id="ARBA00022741"/>
    </source>
</evidence>
<dbReference type="InterPro" id="IPR000719">
    <property type="entry name" value="Prot_kinase_dom"/>
</dbReference>
<dbReference type="InterPro" id="IPR017441">
    <property type="entry name" value="Protein_kinase_ATP_BS"/>
</dbReference>
<dbReference type="InterPro" id="IPR011009">
    <property type="entry name" value="Kinase-like_dom_sf"/>
</dbReference>
<gene>
    <name evidence="8" type="ORF">RHGRI_034194</name>
</gene>
<dbReference type="EMBL" id="JACTNZ010000012">
    <property type="protein sequence ID" value="KAG5521883.1"/>
    <property type="molecule type" value="Genomic_DNA"/>
</dbReference>
<feature type="compositionally biased region" description="Polar residues" evidence="5">
    <location>
        <begin position="488"/>
        <end position="501"/>
    </location>
</feature>
<keyword evidence="2 4" id="KW-0547">Nucleotide-binding</keyword>
<keyword evidence="6" id="KW-0812">Transmembrane</keyword>
<evidence type="ECO:0000256" key="6">
    <source>
        <dbReference type="SAM" id="Phobius"/>
    </source>
</evidence>
<dbReference type="GO" id="GO:0035556">
    <property type="term" value="P:intracellular signal transduction"/>
    <property type="evidence" value="ECO:0007669"/>
    <property type="project" value="TreeGrafter"/>
</dbReference>
<comment type="caution">
    <text evidence="8">The sequence shown here is derived from an EMBL/GenBank/DDBJ whole genome shotgun (WGS) entry which is preliminary data.</text>
</comment>
<name>A0AAV6I014_9ERIC</name>
<feature type="region of interest" description="Disordered" evidence="5">
    <location>
        <begin position="480"/>
        <end position="501"/>
    </location>
</feature>
<evidence type="ECO:0000256" key="5">
    <source>
        <dbReference type="SAM" id="MobiDB-lite"/>
    </source>
</evidence>
<dbReference type="GO" id="GO:0005737">
    <property type="term" value="C:cytoplasm"/>
    <property type="evidence" value="ECO:0007669"/>
    <property type="project" value="TreeGrafter"/>
</dbReference>
<dbReference type="Gene3D" id="1.20.190.20">
    <property type="entry name" value="14-3-3 domain"/>
    <property type="match status" value="1"/>
</dbReference>
<feature type="transmembrane region" description="Helical" evidence="6">
    <location>
        <begin position="238"/>
        <end position="261"/>
    </location>
</feature>
<feature type="binding site" evidence="4">
    <location>
        <position position="217"/>
    </location>
    <ligand>
        <name>ATP</name>
        <dbReference type="ChEBI" id="CHEBI:30616"/>
    </ligand>
</feature>
<dbReference type="InterPro" id="IPR036815">
    <property type="entry name" value="14-3-3_dom_sf"/>
</dbReference>
<protein>
    <recommendedName>
        <fullName evidence="7">Protein kinase domain-containing protein</fullName>
    </recommendedName>
</protein>
<dbReference type="SMART" id="SM00220">
    <property type="entry name" value="S_TKc"/>
    <property type="match status" value="1"/>
</dbReference>
<keyword evidence="6" id="KW-1133">Transmembrane helix</keyword>
<dbReference type="GO" id="GO:0005524">
    <property type="term" value="F:ATP binding"/>
    <property type="evidence" value="ECO:0007669"/>
    <property type="project" value="UniProtKB-UniRule"/>
</dbReference>
<dbReference type="GO" id="GO:0004674">
    <property type="term" value="F:protein serine/threonine kinase activity"/>
    <property type="evidence" value="ECO:0007669"/>
    <property type="project" value="TreeGrafter"/>
</dbReference>
<dbReference type="PANTHER" id="PTHR24346">
    <property type="entry name" value="MAP/MICROTUBULE AFFINITY-REGULATING KINASE"/>
    <property type="match status" value="1"/>
</dbReference>
<dbReference type="InterPro" id="IPR023410">
    <property type="entry name" value="14-3-3_domain"/>
</dbReference>
<reference evidence="8" key="1">
    <citation type="submission" date="2020-08" db="EMBL/GenBank/DDBJ databases">
        <title>Plant Genome Project.</title>
        <authorList>
            <person name="Zhang R.-G."/>
        </authorList>
    </citation>
    <scope>NUCLEOTIDE SEQUENCE</scope>
    <source>
        <strain evidence="8">WSP0</strain>
        <tissue evidence="8">Leaf</tissue>
    </source>
</reference>
<keyword evidence="6" id="KW-0472">Membrane</keyword>
<dbReference type="Gene3D" id="3.30.200.20">
    <property type="entry name" value="Phosphorylase Kinase, domain 1"/>
    <property type="match status" value="1"/>
</dbReference>
<dbReference type="SUPFAM" id="SSF56112">
    <property type="entry name" value="Protein kinase-like (PK-like)"/>
    <property type="match status" value="1"/>
</dbReference>
<evidence type="ECO:0000256" key="3">
    <source>
        <dbReference type="ARBA" id="ARBA00022840"/>
    </source>
</evidence>
<keyword evidence="3 4" id="KW-0067">ATP-binding</keyword>
<proteinExistence type="inferred from homology"/>
<evidence type="ECO:0000256" key="4">
    <source>
        <dbReference type="PROSITE-ProRule" id="PRU10141"/>
    </source>
</evidence>
<dbReference type="AlphaFoldDB" id="A0AAV6I014"/>
<accession>A0AAV6I014</accession>
<dbReference type="Proteomes" id="UP000823749">
    <property type="component" value="Chromosome 12"/>
</dbReference>
<dbReference type="Pfam" id="PF00244">
    <property type="entry name" value="14-3-3"/>
    <property type="match status" value="1"/>
</dbReference>
<dbReference type="Gene3D" id="1.10.510.10">
    <property type="entry name" value="Transferase(Phosphotransferase) domain 1"/>
    <property type="match status" value="1"/>
</dbReference>
<feature type="transmembrane region" description="Helical" evidence="6">
    <location>
        <begin position="45"/>
        <end position="63"/>
    </location>
</feature>
<comment type="similarity">
    <text evidence="1">Belongs to the 14-3-3 family.</text>
</comment>
<evidence type="ECO:0000259" key="7">
    <source>
        <dbReference type="SMART" id="SM00220"/>
    </source>
</evidence>
<dbReference type="PROSITE" id="PS00107">
    <property type="entry name" value="PROTEIN_KINASE_ATP"/>
    <property type="match status" value="1"/>
</dbReference>
<dbReference type="PANTHER" id="PTHR24346:SF110">
    <property type="entry name" value="NON-SPECIFIC SERINE_THREONINE PROTEIN KINASE"/>
    <property type="match status" value="1"/>
</dbReference>
<evidence type="ECO:0000313" key="9">
    <source>
        <dbReference type="Proteomes" id="UP000823749"/>
    </source>
</evidence>
<evidence type="ECO:0000313" key="8">
    <source>
        <dbReference type="EMBL" id="KAG5521883.1"/>
    </source>
</evidence>
<organism evidence="8 9">
    <name type="scientific">Rhododendron griersonianum</name>
    <dbReference type="NCBI Taxonomy" id="479676"/>
    <lineage>
        <taxon>Eukaryota</taxon>
        <taxon>Viridiplantae</taxon>
        <taxon>Streptophyta</taxon>
        <taxon>Embryophyta</taxon>
        <taxon>Tracheophyta</taxon>
        <taxon>Spermatophyta</taxon>
        <taxon>Magnoliopsida</taxon>
        <taxon>eudicotyledons</taxon>
        <taxon>Gunneridae</taxon>
        <taxon>Pentapetalae</taxon>
        <taxon>asterids</taxon>
        <taxon>Ericales</taxon>
        <taxon>Ericaceae</taxon>
        <taxon>Ericoideae</taxon>
        <taxon>Rhodoreae</taxon>
        <taxon>Rhododendron</taxon>
    </lineage>
</organism>
<feature type="domain" description="Protein kinase" evidence="7">
    <location>
        <begin position="188"/>
        <end position="385"/>
    </location>
</feature>
<evidence type="ECO:0000256" key="1">
    <source>
        <dbReference type="ARBA" id="ARBA00006141"/>
    </source>
</evidence>
<keyword evidence="9" id="KW-1185">Reference proteome</keyword>
<dbReference type="SUPFAM" id="SSF48445">
    <property type="entry name" value="14-3-3 protein"/>
    <property type="match status" value="1"/>
</dbReference>
<sequence>MFSSDFGSLPKLALFGLWFAEIGRVDVIVTVLQRGHVVTGFWSQMLLDFILVVALLQLCVFVFNSCSYSTNSVAGEEEWARRVSKEELYSELLMISKLFSPFLRLLDSVLDTLQSGHLEGLLGMVVEEGIPRVASNEKAYPKVVLMDAEVSNFQPEVLPFSPSIRQCLKLTHCTIGRGTGAEMPLQNYTMGKTLGHGLFGKVKIAEHRPIGYKVAIKILNRRKMKSHNKEEKDYDPGLYEFMAILFSVLFVQFHFCVFYSWEMQITVLRKYTCSDAVRREIKICRSFSGKLYAAPEIDVWSCGVILYALLCGTLPFDDENIPNLFKKIKACKGLRVISANTKITLVPIKEMTDVLSLESKTIDLPRDTWVRMKIGTFLAKDHLQIFNIELKAKMESYQMLEQWHGMSSYKWFRDNRMSGEEMTKHIRGFGNYVRMEMVESMKNVAKLDVEMTVEERNLLSVGYKVIGARRASWHIMSSIEQKEESQGNDHNGSSQRFAMTF</sequence>